<evidence type="ECO:0000313" key="1">
    <source>
        <dbReference type="EMBL" id="MEO1768373.1"/>
    </source>
</evidence>
<sequence>MRLLRYALHASYVRTPKDKSSVEGSVGTISTWIIAALRNEVCFTLEELNEQVEQKLEAFNHRRFSKKDGTRFSVFEAEEKFAMSPLPPKPYKMAEWRMVKVRLDYHVSVECAITLCHMNSSANKYRFDYLETLSRFSSTICGSPAMLDCLESLVSSQRFRSICQINHRLYLEQTPENARQWAEEIGEQTVAILDYLLESYLVEKQALSAIFTLKKSRQKYTKYEIERACKEVRSVSLHPTDKLIQNQLKVNKKQELLARKEQQGTKSEYGFTRGAAYWEDK</sequence>
<evidence type="ECO:0000313" key="2">
    <source>
        <dbReference type="Proteomes" id="UP000664357"/>
    </source>
</evidence>
<dbReference type="PANTHER" id="PTHR35004">
    <property type="entry name" value="TRANSPOSASE RV3428C-RELATED"/>
    <property type="match status" value="1"/>
</dbReference>
<dbReference type="PANTHER" id="PTHR35004:SF8">
    <property type="entry name" value="TRANSPOSASE RV3428C-RELATED"/>
    <property type="match status" value="1"/>
</dbReference>
<proteinExistence type="predicted"/>
<organism evidence="1 2">
    <name type="scientific">Candidatus Enterococcus ferrettii</name>
    <dbReference type="NCBI Taxonomy" id="2815324"/>
    <lineage>
        <taxon>Bacteria</taxon>
        <taxon>Bacillati</taxon>
        <taxon>Bacillota</taxon>
        <taxon>Bacilli</taxon>
        <taxon>Lactobacillales</taxon>
        <taxon>Enterococcaceae</taxon>
        <taxon>Enterococcus</taxon>
    </lineage>
</organism>
<accession>A0ABV0EKW9</accession>
<dbReference type="Proteomes" id="UP000664357">
    <property type="component" value="Unassembled WGS sequence"/>
</dbReference>
<comment type="caution">
    <text evidence="1">The sequence shown here is derived from an EMBL/GenBank/DDBJ whole genome shotgun (WGS) entry which is preliminary data.</text>
</comment>
<gene>
    <name evidence="1" type="ORF">JZO67_000284</name>
</gene>
<reference evidence="1 2" key="1">
    <citation type="submission" date="2021-03" db="EMBL/GenBank/DDBJ databases">
        <authorList>
            <person name="Gilmore M.S."/>
            <person name="Schwartzman J."/>
            <person name="Van Tyne D."/>
            <person name="Martin M."/>
            <person name="Earl A.M."/>
            <person name="Manson A.L."/>
            <person name="Straub T."/>
            <person name="Salamzade R."/>
            <person name="Saavedra J."/>
            <person name="Lebreton F."/>
            <person name="Prichula J."/>
            <person name="Schaufler K."/>
            <person name="Gaca A."/>
            <person name="Sgardioli B."/>
            <person name="Wagenaar J."/>
            <person name="Strong T."/>
        </authorList>
    </citation>
    <scope>NUCLEOTIDE SEQUENCE [LARGE SCALE GENOMIC DNA]</scope>
    <source>
        <strain evidence="1 2">665A</strain>
    </source>
</reference>
<dbReference type="EMBL" id="JAFREL020000001">
    <property type="protein sequence ID" value="MEO1768373.1"/>
    <property type="molecule type" value="Genomic_DNA"/>
</dbReference>
<keyword evidence="2" id="KW-1185">Reference proteome</keyword>
<reference evidence="1 2" key="2">
    <citation type="submission" date="2024-02" db="EMBL/GenBank/DDBJ databases">
        <title>The Genome Sequence of Enterococcus sp. DIV0159.</title>
        <authorList>
            <person name="Earl A."/>
            <person name="Manson A."/>
            <person name="Gilmore M."/>
            <person name="Sanders J."/>
            <person name="Shea T."/>
            <person name="Howe W."/>
            <person name="Livny J."/>
            <person name="Cuomo C."/>
            <person name="Neafsey D."/>
            <person name="Birren B."/>
        </authorList>
    </citation>
    <scope>NUCLEOTIDE SEQUENCE [LARGE SCALE GENOMIC DNA]</scope>
    <source>
        <strain evidence="1 2">665A</strain>
    </source>
</reference>
<protein>
    <submittedName>
        <fullName evidence="1">Uncharacterized protein</fullName>
    </submittedName>
</protein>
<name>A0ABV0EKW9_9ENTE</name>